<protein>
    <recommendedName>
        <fullName evidence="1">Transposase IS66 central domain-containing protein</fullName>
    </recommendedName>
</protein>
<accession>A0A413SZK2</accession>
<organism evidence="2 3">
    <name type="scientific">Phocaeicola coprophilus</name>
    <dbReference type="NCBI Taxonomy" id="387090"/>
    <lineage>
        <taxon>Bacteria</taxon>
        <taxon>Pseudomonadati</taxon>
        <taxon>Bacteroidota</taxon>
        <taxon>Bacteroidia</taxon>
        <taxon>Bacteroidales</taxon>
        <taxon>Bacteroidaceae</taxon>
        <taxon>Phocaeicola</taxon>
    </lineage>
</organism>
<dbReference type="InterPro" id="IPR004291">
    <property type="entry name" value="Transposase_IS66_central"/>
</dbReference>
<reference evidence="2 3" key="1">
    <citation type="submission" date="2018-08" db="EMBL/GenBank/DDBJ databases">
        <title>A genome reference for cultivated species of the human gut microbiota.</title>
        <authorList>
            <person name="Zou Y."/>
            <person name="Xue W."/>
            <person name="Luo G."/>
        </authorList>
    </citation>
    <scope>NUCLEOTIDE SEQUENCE [LARGE SCALE GENOMIC DNA]</scope>
    <source>
        <strain evidence="2 3">AM42-38</strain>
    </source>
</reference>
<sequence>MFLPMKDDSRAGICNEIVPGTSITANMLSYLTFNRFQMSTPAYREAKNRLSDMEHLCCLAHARAKFKYAYDQRSLQARIFLELIAKLYGMEDTYRREKLTADEIYSRRNSKETTEIIEKIRTELYDLLANPNENRSELMSKALNYLKNFWNQIFAYRNDGEYSIDNMA</sequence>
<feature type="domain" description="Transposase IS66 central" evidence="1">
    <location>
        <begin position="51"/>
        <end position="166"/>
    </location>
</feature>
<dbReference type="AlphaFoldDB" id="A0A413SZK2"/>
<evidence type="ECO:0000313" key="3">
    <source>
        <dbReference type="Proteomes" id="UP000283855"/>
    </source>
</evidence>
<proteinExistence type="predicted"/>
<name>A0A413SZK2_9BACT</name>
<comment type="caution">
    <text evidence="2">The sequence shown here is derived from an EMBL/GenBank/DDBJ whole genome shotgun (WGS) entry which is preliminary data.</text>
</comment>
<dbReference type="EMBL" id="QSFT01000016">
    <property type="protein sequence ID" value="RHA75414.1"/>
    <property type="molecule type" value="Genomic_DNA"/>
</dbReference>
<evidence type="ECO:0000259" key="1">
    <source>
        <dbReference type="Pfam" id="PF03050"/>
    </source>
</evidence>
<evidence type="ECO:0000313" key="2">
    <source>
        <dbReference type="EMBL" id="RHA75414.1"/>
    </source>
</evidence>
<gene>
    <name evidence="2" type="ORF">DW921_08475</name>
</gene>
<dbReference type="Proteomes" id="UP000283855">
    <property type="component" value="Unassembled WGS sequence"/>
</dbReference>
<dbReference type="Pfam" id="PF03050">
    <property type="entry name" value="DDE_Tnp_IS66"/>
    <property type="match status" value="1"/>
</dbReference>